<sequence>MPGGRAGGGGASRAGASAWARYRAIAGEHRRERIAVRLVLAGAVTVVGLGVAEWRAGVAAGGTVFVAHLFYDRHRPGPASSWRRGALAERRTGRRLARLGRGYHVLHDLALPGGAATNVDHLVIGRTGVYAVISRQWRAGTRLWSDERRLWAGAEPVATLPVTARRIARMVGELLSDEVRYEITVCPVVAVHGARVGREGLRHRGVEFQRAARLPYFITERPEVFSGAEAATIALAAERILPPMTDVLSKRRRVPRG</sequence>
<proteinExistence type="predicted"/>
<feature type="domain" description="NERD" evidence="1">
    <location>
        <begin position="84"/>
        <end position="194"/>
    </location>
</feature>
<evidence type="ECO:0000259" key="1">
    <source>
        <dbReference type="PROSITE" id="PS50965"/>
    </source>
</evidence>
<dbReference type="AlphaFoldDB" id="A0A7W3R6D2"/>
<gene>
    <name evidence="2" type="ORF">HNR21_000399</name>
</gene>
<dbReference type="EMBL" id="JACJII010000001">
    <property type="protein sequence ID" value="MBA9001517.1"/>
    <property type="molecule type" value="Genomic_DNA"/>
</dbReference>
<accession>A0A7W3R6D2</accession>
<dbReference type="PROSITE" id="PS50965">
    <property type="entry name" value="NERD"/>
    <property type="match status" value="1"/>
</dbReference>
<dbReference type="InterPro" id="IPR011528">
    <property type="entry name" value="NERD"/>
</dbReference>
<evidence type="ECO:0000313" key="3">
    <source>
        <dbReference type="Proteomes" id="UP000539313"/>
    </source>
</evidence>
<name>A0A7W3R6D2_9ACTN</name>
<organism evidence="2 3">
    <name type="scientific">Thermomonospora cellulosilytica</name>
    <dbReference type="NCBI Taxonomy" id="1411118"/>
    <lineage>
        <taxon>Bacteria</taxon>
        <taxon>Bacillati</taxon>
        <taxon>Actinomycetota</taxon>
        <taxon>Actinomycetes</taxon>
        <taxon>Streptosporangiales</taxon>
        <taxon>Thermomonosporaceae</taxon>
        <taxon>Thermomonospora</taxon>
    </lineage>
</organism>
<dbReference type="Proteomes" id="UP000539313">
    <property type="component" value="Unassembled WGS sequence"/>
</dbReference>
<reference evidence="2 3" key="1">
    <citation type="submission" date="2020-08" db="EMBL/GenBank/DDBJ databases">
        <title>Sequencing the genomes of 1000 actinobacteria strains.</title>
        <authorList>
            <person name="Klenk H.-P."/>
        </authorList>
    </citation>
    <scope>NUCLEOTIDE SEQUENCE [LARGE SCALE GENOMIC DNA]</scope>
    <source>
        <strain evidence="2 3">DSM 45823</strain>
    </source>
</reference>
<evidence type="ECO:0000313" key="2">
    <source>
        <dbReference type="EMBL" id="MBA9001517.1"/>
    </source>
</evidence>
<protein>
    <recommendedName>
        <fullName evidence="1">NERD domain-containing protein</fullName>
    </recommendedName>
</protein>
<comment type="caution">
    <text evidence="2">The sequence shown here is derived from an EMBL/GenBank/DDBJ whole genome shotgun (WGS) entry which is preliminary data.</text>
</comment>
<keyword evidence="3" id="KW-1185">Reference proteome</keyword>
<dbReference type="Pfam" id="PF08378">
    <property type="entry name" value="NERD"/>
    <property type="match status" value="1"/>
</dbReference>
<dbReference type="RefSeq" id="WP_182703783.1">
    <property type="nucleotide sequence ID" value="NZ_JACJII010000001.1"/>
</dbReference>